<accession>A0ABV6FW89</accession>
<reference evidence="1 2" key="1">
    <citation type="submission" date="2024-09" db="EMBL/GenBank/DDBJ databases">
        <authorList>
            <person name="Sun Q."/>
            <person name="Mori K."/>
        </authorList>
    </citation>
    <scope>NUCLEOTIDE SEQUENCE [LARGE SCALE GENOMIC DNA]</scope>
    <source>
        <strain evidence="1 2">CCM 7650</strain>
    </source>
</reference>
<comment type="caution">
    <text evidence="1">The sequence shown here is derived from an EMBL/GenBank/DDBJ whole genome shotgun (WGS) entry which is preliminary data.</text>
</comment>
<sequence>MSKNVFFLFFLLLISIFSEVKAQRGYEPGYVVTQSLDTIHGTIKDRKEPPFAKLYPKIRFKSEFSRNRKYSAKKIRGYTRGEDIFESQWILRYSRLFKTEYLSRKGLGKHHFMKVREKGFLTYYQWEFLDQESSTIGAIDLFKRRDEDYFIRVTQGLLGLKMNNLENYFEDYPELMEKIRNKELKNPGDIAKFYNDWLEVD</sequence>
<gene>
    <name evidence="1" type="ORF">ACFFIP_15705</name>
</gene>
<dbReference type="EMBL" id="JBHLWI010000043">
    <property type="protein sequence ID" value="MFC0264139.1"/>
    <property type="molecule type" value="Genomic_DNA"/>
</dbReference>
<keyword evidence="2" id="KW-1185">Reference proteome</keyword>
<protein>
    <recommendedName>
        <fullName evidence="3">GLPGLI family protein</fullName>
    </recommendedName>
</protein>
<evidence type="ECO:0008006" key="3">
    <source>
        <dbReference type="Google" id="ProtNLM"/>
    </source>
</evidence>
<proteinExistence type="predicted"/>
<organism evidence="1 2">
    <name type="scientific">Fontibacter flavus</name>
    <dbReference type="NCBI Taxonomy" id="654838"/>
    <lineage>
        <taxon>Bacteria</taxon>
        <taxon>Pseudomonadati</taxon>
        <taxon>Bacteroidota</taxon>
        <taxon>Cytophagia</taxon>
        <taxon>Cytophagales</taxon>
        <taxon>Cyclobacteriaceae</taxon>
        <taxon>Fontibacter</taxon>
    </lineage>
</organism>
<evidence type="ECO:0000313" key="1">
    <source>
        <dbReference type="EMBL" id="MFC0264139.1"/>
    </source>
</evidence>
<name>A0ABV6FW89_9BACT</name>
<evidence type="ECO:0000313" key="2">
    <source>
        <dbReference type="Proteomes" id="UP001589797"/>
    </source>
</evidence>
<dbReference type="Proteomes" id="UP001589797">
    <property type="component" value="Unassembled WGS sequence"/>
</dbReference>
<dbReference type="RefSeq" id="WP_382388649.1">
    <property type="nucleotide sequence ID" value="NZ_JBHLWI010000043.1"/>
</dbReference>